<dbReference type="RefSeq" id="WP_128393306.1">
    <property type="nucleotide sequence ID" value="NZ_SHKO01000002.1"/>
</dbReference>
<accession>A0A4Q7VAZ8</accession>
<protein>
    <submittedName>
        <fullName evidence="2">Outer membrane lipoprotein-sorting protein</fullName>
    </submittedName>
</protein>
<dbReference type="AlphaFoldDB" id="A0A4Q7VAZ8"/>
<comment type="caution">
    <text evidence="2">The sequence shown here is derived from an EMBL/GenBank/DDBJ whole genome shotgun (WGS) entry which is preliminary data.</text>
</comment>
<evidence type="ECO:0000256" key="1">
    <source>
        <dbReference type="ARBA" id="ARBA00022729"/>
    </source>
</evidence>
<dbReference type="Gene3D" id="2.50.20.10">
    <property type="entry name" value="Lipoprotein localisation LolA/LolB/LppX"/>
    <property type="match status" value="1"/>
</dbReference>
<dbReference type="Pfam" id="PF03548">
    <property type="entry name" value="LolA"/>
    <property type="match status" value="1"/>
</dbReference>
<gene>
    <name evidence="2" type="ORF">EV681_2387</name>
</gene>
<evidence type="ECO:0000313" key="3">
    <source>
        <dbReference type="Proteomes" id="UP000293398"/>
    </source>
</evidence>
<dbReference type="CDD" id="cd16325">
    <property type="entry name" value="LolA"/>
    <property type="match status" value="1"/>
</dbReference>
<dbReference type="Proteomes" id="UP000293398">
    <property type="component" value="Unassembled WGS sequence"/>
</dbReference>
<dbReference type="PANTHER" id="PTHR35869">
    <property type="entry name" value="OUTER-MEMBRANE LIPOPROTEIN CARRIER PROTEIN"/>
    <property type="match status" value="1"/>
</dbReference>
<proteinExistence type="predicted"/>
<name>A0A4Q7VAZ8_9BURK</name>
<dbReference type="PANTHER" id="PTHR35869:SF1">
    <property type="entry name" value="OUTER-MEMBRANE LIPOPROTEIN CARRIER PROTEIN"/>
    <property type="match status" value="1"/>
</dbReference>
<dbReference type="EMBL" id="SHKO01000002">
    <property type="protein sequence ID" value="RZT93971.1"/>
    <property type="molecule type" value="Genomic_DNA"/>
</dbReference>
<evidence type="ECO:0000313" key="2">
    <source>
        <dbReference type="EMBL" id="RZT93971.1"/>
    </source>
</evidence>
<reference evidence="2 3" key="1">
    <citation type="submission" date="2019-02" db="EMBL/GenBank/DDBJ databases">
        <title>Genomic Encyclopedia of Type Strains, Phase IV (KMG-IV): sequencing the most valuable type-strain genomes for metagenomic binning, comparative biology and taxonomic classification.</title>
        <authorList>
            <person name="Goeker M."/>
        </authorList>
    </citation>
    <scope>NUCLEOTIDE SEQUENCE [LARGE SCALE GENOMIC DNA]</scope>
    <source>
        <strain evidence="2 3">DSM 23814</strain>
    </source>
</reference>
<dbReference type="OrthoDB" id="5297911at2"/>
<dbReference type="InterPro" id="IPR029046">
    <property type="entry name" value="LolA/LolB/LppX"/>
</dbReference>
<keyword evidence="3" id="KW-1185">Reference proteome</keyword>
<keyword evidence="2" id="KW-0449">Lipoprotein</keyword>
<dbReference type="InterPro" id="IPR004564">
    <property type="entry name" value="OM_lipoprot_carrier_LolA-like"/>
</dbReference>
<sequence length="208" mass="23066">MPTIKSLLSLLRMTVVLALTLLCTAVQAFSLQDLQKQLSAHQTVQGDVQQKRYLRSLEQPLLSQGQFVMAADKGLLWEMRSPIASLIRITPQGMMHQDGAGRWQPVQQQGAGSQTQIRLFMDLLSGNTRSLSGQFTQNLQGDAKGWTLTLDPASAVLKQIFQRITIRGSRSVDQVTLAETQGDRTEILFSNLRINQPLPPAAQDALER</sequence>
<organism evidence="2 3">
    <name type="scientific">Advenella incenata</name>
    <dbReference type="NCBI Taxonomy" id="267800"/>
    <lineage>
        <taxon>Bacteria</taxon>
        <taxon>Pseudomonadati</taxon>
        <taxon>Pseudomonadota</taxon>
        <taxon>Betaproteobacteria</taxon>
        <taxon>Burkholderiales</taxon>
        <taxon>Alcaligenaceae</taxon>
    </lineage>
</organism>
<dbReference type="SUPFAM" id="SSF89392">
    <property type="entry name" value="Prokaryotic lipoproteins and lipoprotein localization factors"/>
    <property type="match status" value="1"/>
</dbReference>
<keyword evidence="1" id="KW-0732">Signal</keyword>